<comment type="function">
    <text evidence="18">Bifunctional enzyme that catalyzes the last two steps of purine biosynthesis. Acts as a transformylase that incorporates a formyl group to the AMP analog AICAR (5-amino-1-(5-phospho-beta-D-ribosyl)imidazole-4-carboxamide) to produce the intermediate formyl-AICAR (FAICAR). Can use both 10-formyldihydrofolate and 10-formyltetrahydrofolate as the formyl donor in this reaction. Also catalyzes the cyclization of FAICAR to inosine monophosphate (IMP). Promotes insulin receptor/INSR autophosphorylation and is involved in INSR internalization.</text>
</comment>
<dbReference type="GO" id="GO:0004643">
    <property type="term" value="F:phosphoribosylaminoimidazolecarboxamide formyltransferase activity"/>
    <property type="evidence" value="ECO:0007669"/>
    <property type="project" value="UniProtKB-EC"/>
</dbReference>
<dbReference type="SUPFAM" id="SSF53927">
    <property type="entry name" value="Cytidine deaminase-like"/>
    <property type="match status" value="1"/>
</dbReference>
<dbReference type="InterPro" id="IPR016193">
    <property type="entry name" value="Cytidine_deaminase-like"/>
</dbReference>
<evidence type="ECO:0000256" key="18">
    <source>
        <dbReference type="ARBA" id="ARBA00053070"/>
    </source>
</evidence>
<dbReference type="EC" id="3.5.4.10" evidence="7"/>
<accession>A0A0K8SEJ0</accession>
<evidence type="ECO:0000256" key="1">
    <source>
        <dbReference type="ARBA" id="ARBA00000945"/>
    </source>
</evidence>
<dbReference type="InterPro" id="IPR011607">
    <property type="entry name" value="MGS-like_dom"/>
</dbReference>
<evidence type="ECO:0000256" key="7">
    <source>
        <dbReference type="ARBA" id="ARBA00012712"/>
    </source>
</evidence>
<name>A0A0K8SEJ0_LYGHE</name>
<sequence>MAPTLALLSVSDKTGLLPLARKLQEFGFGLVASGGTAKALRDEGLKVKDVSEITGAPEMLGGRVKTLHPAVHGGILAREIDSDLADMKKMKFDLISVVVCNLYPFSKTVAKPEVTIPEAVENIDIGGVTLLRAAAKNHARVTVLCDPNDYDSVMSEIGKDAKKNVSLETRQKLALKAFTHTSEYDLAISDYFRKQYSAGVSQMTLRYGMNPHQKPAQLFTTLEKLPLKVVNGSPGFINLCDALNGYQLVKELKTALGLPAATSFKHVSPAGAAVGAPLSPEQAKLCMVDDLYERLTPLAIAYARARGADRMSSFGDFVALSDPCDEITAKIISREVSDGIIAPGYSDAALTILKKKKNGGYCVLEIDPSYVPDPIERKVLFGLTMEQKRNDAEINKALFSNVVTKNKSLPDSAIRDLIVATIALKYTQSNSVCYARDGQVIGIGAGQQSRIHCTRLAGDKADNWWLRQHPKVTGMKFKKGVTRAEISNAIDNYVNGSLGKDMDIKDWEAKYEVVPAQLTEAEKREWISKLDSVALSSDAFFPFSDNINRAKQSGVSFIGSPSGSTNDAGVIEACDQHNIVLAHTNLRLFHH</sequence>
<evidence type="ECO:0000256" key="15">
    <source>
        <dbReference type="ARBA" id="ARBA00046691"/>
    </source>
</evidence>
<evidence type="ECO:0000256" key="11">
    <source>
        <dbReference type="ARBA" id="ARBA00022755"/>
    </source>
</evidence>
<dbReference type="InterPro" id="IPR036914">
    <property type="entry name" value="MGS-like_dom_sf"/>
</dbReference>
<evidence type="ECO:0000256" key="9">
    <source>
        <dbReference type="ARBA" id="ARBA00022490"/>
    </source>
</evidence>
<dbReference type="UniPathway" id="UPA00074">
    <property type="reaction ID" value="UER00133"/>
</dbReference>
<dbReference type="GO" id="GO:0005829">
    <property type="term" value="C:cytosol"/>
    <property type="evidence" value="ECO:0007669"/>
    <property type="project" value="UniProtKB-SubCell"/>
</dbReference>
<keyword evidence="13" id="KW-0511">Multifunctional enzyme</keyword>
<dbReference type="PROSITE" id="PS51855">
    <property type="entry name" value="MGS"/>
    <property type="match status" value="1"/>
</dbReference>
<dbReference type="PANTHER" id="PTHR11692:SF0">
    <property type="entry name" value="BIFUNCTIONAL PURINE BIOSYNTHESIS PROTEIN ATIC"/>
    <property type="match status" value="1"/>
</dbReference>
<evidence type="ECO:0000256" key="6">
    <source>
        <dbReference type="ARBA" id="ARBA00012253"/>
    </source>
</evidence>
<dbReference type="PANTHER" id="PTHR11692">
    <property type="entry name" value="BIFUNCTIONAL PURINE BIOSYNTHESIS PROTEIN PURH"/>
    <property type="match status" value="1"/>
</dbReference>
<dbReference type="GO" id="GO:0006189">
    <property type="term" value="P:'de novo' IMP biosynthetic process"/>
    <property type="evidence" value="ECO:0007669"/>
    <property type="project" value="UniProtKB-UniPathway"/>
</dbReference>
<comment type="catalytic activity">
    <reaction evidence="1">
        <text>10-formyldihydrofolate + 5-amino-1-(5-phospho-beta-D-ribosyl)imidazole-4-carboxamide = 5-formamido-1-(5-phospho-D-ribosyl)imidazole-4-carboxamide + 7,8-dihydrofolate</text>
        <dbReference type="Rhea" id="RHEA:59144"/>
        <dbReference type="ChEBI" id="CHEBI:57451"/>
        <dbReference type="ChEBI" id="CHEBI:57452"/>
        <dbReference type="ChEBI" id="CHEBI:58467"/>
        <dbReference type="ChEBI" id="CHEBI:58475"/>
    </reaction>
    <physiologicalReaction direction="left-to-right" evidence="1">
        <dbReference type="Rhea" id="RHEA:59145"/>
    </physiologicalReaction>
</comment>
<dbReference type="Gene3D" id="3.40.140.20">
    <property type="match status" value="2"/>
</dbReference>
<evidence type="ECO:0000256" key="4">
    <source>
        <dbReference type="ARBA" id="ARBA00004954"/>
    </source>
</evidence>
<evidence type="ECO:0000256" key="3">
    <source>
        <dbReference type="ARBA" id="ARBA00004844"/>
    </source>
</evidence>
<dbReference type="FunFam" id="3.40.140.20:FF:000003">
    <property type="entry name" value="Bifunctional purine biosynthesis protein"/>
    <property type="match status" value="1"/>
</dbReference>
<keyword evidence="10" id="KW-0808">Transferase</keyword>
<feature type="domain" description="MGS-like" evidence="19">
    <location>
        <begin position="1"/>
        <end position="145"/>
    </location>
</feature>
<dbReference type="FunFam" id="1.10.287.440:FF:000001">
    <property type="entry name" value="Bifunctional purine biosynthesis protein PURH"/>
    <property type="match status" value="1"/>
</dbReference>
<keyword evidence="9" id="KW-0963">Cytoplasm</keyword>
<comment type="similarity">
    <text evidence="5">Belongs to the PurH family.</text>
</comment>
<evidence type="ECO:0000256" key="12">
    <source>
        <dbReference type="ARBA" id="ARBA00022801"/>
    </source>
</evidence>
<comment type="catalytic activity">
    <reaction evidence="16">
        <text>(6R)-10-formyltetrahydrofolate + 5-amino-1-(5-phospho-beta-D-ribosyl)imidazole-4-carboxamide = 5-formamido-1-(5-phospho-D-ribosyl)imidazole-4-carboxamide + (6S)-5,6,7,8-tetrahydrofolate</text>
        <dbReference type="Rhea" id="RHEA:22192"/>
        <dbReference type="ChEBI" id="CHEBI:57453"/>
        <dbReference type="ChEBI" id="CHEBI:58467"/>
        <dbReference type="ChEBI" id="CHEBI:58475"/>
        <dbReference type="ChEBI" id="CHEBI:195366"/>
        <dbReference type="EC" id="2.1.2.3"/>
    </reaction>
    <physiologicalReaction direction="left-to-right" evidence="16">
        <dbReference type="Rhea" id="RHEA:22193"/>
    </physiologicalReaction>
</comment>
<proteinExistence type="inferred from homology"/>
<dbReference type="Gene3D" id="1.10.287.440">
    <property type="match status" value="1"/>
</dbReference>
<evidence type="ECO:0000256" key="8">
    <source>
        <dbReference type="ARBA" id="ARBA00017905"/>
    </source>
</evidence>
<dbReference type="NCBIfam" id="TIGR00355">
    <property type="entry name" value="purH"/>
    <property type="match status" value="1"/>
</dbReference>
<keyword evidence="12" id="KW-0378">Hydrolase</keyword>
<comment type="pathway">
    <text evidence="4">Purine metabolism; IMP biosynthesis via de novo pathway; 5-formamido-1-(5-phospho-D-ribosyl)imidazole-4-carboxamide from 5-amino-1-(5-phospho-D-ribosyl)imidazole-4-carboxamide (10-formyl THF route): step 1/1.</text>
</comment>
<evidence type="ECO:0000256" key="2">
    <source>
        <dbReference type="ARBA" id="ARBA00004514"/>
    </source>
</evidence>
<dbReference type="Gene3D" id="3.40.50.1380">
    <property type="entry name" value="Methylglyoxal synthase-like domain"/>
    <property type="match status" value="1"/>
</dbReference>
<evidence type="ECO:0000256" key="17">
    <source>
        <dbReference type="ARBA" id="ARBA00048341"/>
    </source>
</evidence>
<dbReference type="EMBL" id="GBRD01014113">
    <property type="protein sequence ID" value="JAG51713.1"/>
    <property type="molecule type" value="Transcribed_RNA"/>
</dbReference>
<dbReference type="FunFam" id="3.40.50.1380:FF:000003">
    <property type="entry name" value="Bifunctional purine biosynthesis protein"/>
    <property type="match status" value="1"/>
</dbReference>
<evidence type="ECO:0000256" key="5">
    <source>
        <dbReference type="ARBA" id="ARBA00007667"/>
    </source>
</evidence>
<dbReference type="InterPro" id="IPR024051">
    <property type="entry name" value="AICAR_Tfase_dup_dom_sf"/>
</dbReference>
<dbReference type="Pfam" id="PF01808">
    <property type="entry name" value="AICARFT_IMPCHas"/>
    <property type="match status" value="1"/>
</dbReference>
<dbReference type="GO" id="GO:0003937">
    <property type="term" value="F:IMP cyclohydrolase activity"/>
    <property type="evidence" value="ECO:0007669"/>
    <property type="project" value="UniProtKB-EC"/>
</dbReference>
<evidence type="ECO:0000313" key="20">
    <source>
        <dbReference type="EMBL" id="JAG51713.1"/>
    </source>
</evidence>
<comment type="catalytic activity">
    <reaction evidence="17">
        <text>IMP + H2O = 5-formamido-1-(5-phospho-D-ribosyl)imidazole-4-carboxamide</text>
        <dbReference type="Rhea" id="RHEA:18445"/>
        <dbReference type="ChEBI" id="CHEBI:15377"/>
        <dbReference type="ChEBI" id="CHEBI:58053"/>
        <dbReference type="ChEBI" id="CHEBI:58467"/>
        <dbReference type="EC" id="3.5.4.10"/>
    </reaction>
    <physiologicalReaction direction="right-to-left" evidence="17">
        <dbReference type="Rhea" id="RHEA:18447"/>
    </physiologicalReaction>
</comment>
<dbReference type="Pfam" id="PF02142">
    <property type="entry name" value="MGS"/>
    <property type="match status" value="1"/>
</dbReference>
<protein>
    <recommendedName>
        <fullName evidence="8">Bifunctional purine biosynthesis protein ATIC</fullName>
        <ecNumber evidence="6">2.1.2.3</ecNumber>
        <ecNumber evidence="7">3.5.4.10</ecNumber>
    </recommendedName>
    <alternativeName>
        <fullName evidence="14">AICAR transformylase/inosine monophosphate cyclohydrolase</fullName>
    </alternativeName>
</protein>
<dbReference type="PIRSF" id="PIRSF000414">
    <property type="entry name" value="AICARFT_IMPCHas"/>
    <property type="match status" value="1"/>
</dbReference>
<reference evidence="20" key="1">
    <citation type="submission" date="2014-09" db="EMBL/GenBank/DDBJ databases">
        <authorList>
            <person name="Magalhaes I.L.F."/>
            <person name="Oliveira U."/>
            <person name="Santos F.R."/>
            <person name="Vidigal T.H.D.A."/>
            <person name="Brescovit A.D."/>
            <person name="Santos A.J."/>
        </authorList>
    </citation>
    <scope>NUCLEOTIDE SEQUENCE</scope>
</reference>
<evidence type="ECO:0000256" key="14">
    <source>
        <dbReference type="ARBA" id="ARBA00032307"/>
    </source>
</evidence>
<dbReference type="InterPro" id="IPR002695">
    <property type="entry name" value="PurH-like"/>
</dbReference>
<evidence type="ECO:0000256" key="16">
    <source>
        <dbReference type="ARBA" id="ARBA00047515"/>
    </source>
</evidence>
<comment type="subunit">
    <text evidence="15">Homodimer. Associates with internalized INSR complexes on Golgi/endosomal membranes. Interacts with INSR; ATIC together with PRKAA2/AMPK2 and HACD3/PTPLAD1 is proposed to be part of a signaling network regulating INSR autophosphorylation and endocytosis.</text>
</comment>
<dbReference type="EC" id="2.1.2.3" evidence="6"/>
<dbReference type="SUPFAM" id="SSF52335">
    <property type="entry name" value="Methylglyoxal synthase-like"/>
    <property type="match status" value="1"/>
</dbReference>
<dbReference type="CDD" id="cd01421">
    <property type="entry name" value="IMPCH"/>
    <property type="match status" value="1"/>
</dbReference>
<organism evidence="20">
    <name type="scientific">Lygus hesperus</name>
    <name type="common">Western plant bug</name>
    <dbReference type="NCBI Taxonomy" id="30085"/>
    <lineage>
        <taxon>Eukaryota</taxon>
        <taxon>Metazoa</taxon>
        <taxon>Ecdysozoa</taxon>
        <taxon>Arthropoda</taxon>
        <taxon>Hexapoda</taxon>
        <taxon>Insecta</taxon>
        <taxon>Pterygota</taxon>
        <taxon>Neoptera</taxon>
        <taxon>Paraneoptera</taxon>
        <taxon>Hemiptera</taxon>
        <taxon>Heteroptera</taxon>
        <taxon>Panheteroptera</taxon>
        <taxon>Cimicomorpha</taxon>
        <taxon>Miridae</taxon>
        <taxon>Mirini</taxon>
        <taxon>Lygus</taxon>
    </lineage>
</organism>
<dbReference type="NCBIfam" id="NF005492">
    <property type="entry name" value="PRK07106.1"/>
    <property type="match status" value="1"/>
</dbReference>
<comment type="pathway">
    <text evidence="3">Purine metabolism; IMP biosynthesis via de novo pathway; IMP from 5-formamido-1-(5-phospho-D-ribosyl)imidazole-4-carboxamide: step 1/1.</text>
</comment>
<dbReference type="InterPro" id="IPR024050">
    <property type="entry name" value="AICAR_Tfase_insert_dom_sf"/>
</dbReference>
<dbReference type="HAMAP" id="MF_00139">
    <property type="entry name" value="PurH"/>
    <property type="match status" value="1"/>
</dbReference>
<evidence type="ECO:0000259" key="19">
    <source>
        <dbReference type="PROSITE" id="PS51855"/>
    </source>
</evidence>
<comment type="subcellular location">
    <subcellularLocation>
        <location evidence="2">Cytoplasm</location>
        <location evidence="2">Cytosol</location>
    </subcellularLocation>
</comment>
<keyword evidence="11" id="KW-0658">Purine biosynthesis</keyword>
<dbReference type="SMART" id="SM00798">
    <property type="entry name" value="AICARFT_IMPCHas"/>
    <property type="match status" value="1"/>
</dbReference>
<dbReference type="SMART" id="SM00851">
    <property type="entry name" value="MGS"/>
    <property type="match status" value="1"/>
</dbReference>
<dbReference type="AlphaFoldDB" id="A0A0K8SEJ0"/>
<evidence type="ECO:0000256" key="10">
    <source>
        <dbReference type="ARBA" id="ARBA00022679"/>
    </source>
</evidence>
<evidence type="ECO:0000256" key="13">
    <source>
        <dbReference type="ARBA" id="ARBA00023268"/>
    </source>
</evidence>